<dbReference type="InterPro" id="IPR046192">
    <property type="entry name" value="DUF6220"/>
</dbReference>
<reference evidence="2 3" key="1">
    <citation type="submission" date="2019-02" db="EMBL/GenBank/DDBJ databases">
        <title>Sequencing the genomes of 1000 actinobacteria strains.</title>
        <authorList>
            <person name="Klenk H.-P."/>
        </authorList>
    </citation>
    <scope>NUCLEOTIDE SEQUENCE [LARGE SCALE GENOMIC DNA]</scope>
    <source>
        <strain evidence="2 3">DSM 18319</strain>
    </source>
</reference>
<dbReference type="RefSeq" id="WP_130506131.1">
    <property type="nucleotide sequence ID" value="NZ_SHLC01000001.1"/>
</dbReference>
<keyword evidence="1" id="KW-0812">Transmembrane</keyword>
<feature type="transmembrane region" description="Helical" evidence="1">
    <location>
        <begin position="45"/>
        <end position="61"/>
    </location>
</feature>
<proteinExistence type="predicted"/>
<feature type="transmembrane region" description="Helical" evidence="1">
    <location>
        <begin position="104"/>
        <end position="128"/>
    </location>
</feature>
<feature type="transmembrane region" description="Helical" evidence="1">
    <location>
        <begin position="68"/>
        <end position="92"/>
    </location>
</feature>
<dbReference type="Pfam" id="PF19728">
    <property type="entry name" value="DUF6220"/>
    <property type="match status" value="1"/>
</dbReference>
<sequence>MRTLYAVVASLLTASVMLQLYFAAVGVFSNPDDELFAIHGANGRMVLPILALLTLICAAIARLGKRMIWLSALPLVLILLQTGIFVLTGVLFGVGPDSHASPPLAATLFVSLHALNGLAIILLSLYLAQKGWRLARGQGAASAQQAAVGNTSGENVSARL</sequence>
<protein>
    <submittedName>
        <fullName evidence="2">Uncharacterized protein</fullName>
    </submittedName>
</protein>
<name>A0A4Q8ANX4_9MICO</name>
<dbReference type="OrthoDB" id="5007660at2"/>
<accession>A0A4Q8ANX4</accession>
<keyword evidence="3" id="KW-1185">Reference proteome</keyword>
<gene>
    <name evidence="2" type="ORF">EV379_2179</name>
</gene>
<dbReference type="Proteomes" id="UP000291483">
    <property type="component" value="Unassembled WGS sequence"/>
</dbReference>
<dbReference type="EMBL" id="SHLC01000001">
    <property type="protein sequence ID" value="RZU65841.1"/>
    <property type="molecule type" value="Genomic_DNA"/>
</dbReference>
<evidence type="ECO:0000313" key="3">
    <source>
        <dbReference type="Proteomes" id="UP000291483"/>
    </source>
</evidence>
<comment type="caution">
    <text evidence="2">The sequence shown here is derived from an EMBL/GenBank/DDBJ whole genome shotgun (WGS) entry which is preliminary data.</text>
</comment>
<organism evidence="2 3">
    <name type="scientific">Microterricola gilva</name>
    <dbReference type="NCBI Taxonomy" id="393267"/>
    <lineage>
        <taxon>Bacteria</taxon>
        <taxon>Bacillati</taxon>
        <taxon>Actinomycetota</taxon>
        <taxon>Actinomycetes</taxon>
        <taxon>Micrococcales</taxon>
        <taxon>Microbacteriaceae</taxon>
        <taxon>Microterricola</taxon>
    </lineage>
</organism>
<evidence type="ECO:0000313" key="2">
    <source>
        <dbReference type="EMBL" id="RZU65841.1"/>
    </source>
</evidence>
<keyword evidence="1" id="KW-0472">Membrane</keyword>
<keyword evidence="1" id="KW-1133">Transmembrane helix</keyword>
<evidence type="ECO:0000256" key="1">
    <source>
        <dbReference type="SAM" id="Phobius"/>
    </source>
</evidence>
<dbReference type="AlphaFoldDB" id="A0A4Q8ANX4"/>